<dbReference type="InterPro" id="IPR003593">
    <property type="entry name" value="AAA+_ATPase"/>
</dbReference>
<dbReference type="AlphaFoldDB" id="A0A6C0H516"/>
<feature type="transmembrane region" description="Helical" evidence="2">
    <location>
        <begin position="56"/>
        <end position="73"/>
    </location>
</feature>
<dbReference type="InterPro" id="IPR050747">
    <property type="entry name" value="Mitochondrial_chaperone_BCS1"/>
</dbReference>
<evidence type="ECO:0000259" key="3">
    <source>
        <dbReference type="SMART" id="SM00382"/>
    </source>
</evidence>
<evidence type="ECO:0000313" key="4">
    <source>
        <dbReference type="EMBL" id="QHT75651.1"/>
    </source>
</evidence>
<keyword evidence="2" id="KW-0812">Transmembrane</keyword>
<dbReference type="EMBL" id="MN739880">
    <property type="protein sequence ID" value="QHT75651.1"/>
    <property type="molecule type" value="Genomic_DNA"/>
</dbReference>
<organism evidence="4">
    <name type="scientific">viral metagenome</name>
    <dbReference type="NCBI Taxonomy" id="1070528"/>
    <lineage>
        <taxon>unclassified sequences</taxon>
        <taxon>metagenomes</taxon>
        <taxon>organismal metagenomes</taxon>
    </lineage>
</organism>
<dbReference type="InterPro" id="IPR003960">
    <property type="entry name" value="ATPase_AAA_CS"/>
</dbReference>
<proteinExistence type="inferred from homology"/>
<name>A0A6C0H516_9ZZZZ</name>
<comment type="similarity">
    <text evidence="1">Belongs to the AAA ATPase family. BCS1 subfamily.</text>
</comment>
<keyword evidence="2" id="KW-1133">Transmembrane helix</keyword>
<dbReference type="PANTHER" id="PTHR23070">
    <property type="entry name" value="BCS1 AAA-TYPE ATPASE"/>
    <property type="match status" value="1"/>
</dbReference>
<dbReference type="GO" id="GO:0005524">
    <property type="term" value="F:ATP binding"/>
    <property type="evidence" value="ECO:0007669"/>
    <property type="project" value="InterPro"/>
</dbReference>
<dbReference type="GO" id="GO:0016887">
    <property type="term" value="F:ATP hydrolysis activity"/>
    <property type="evidence" value="ECO:0007669"/>
    <property type="project" value="InterPro"/>
</dbReference>
<accession>A0A6C0H516</accession>
<dbReference type="SUPFAM" id="SSF52540">
    <property type="entry name" value="P-loop containing nucleoside triphosphate hydrolases"/>
    <property type="match status" value="1"/>
</dbReference>
<sequence>MNNFKSILQNTLTNVTPYWSSKLIDVLSIGNEYNMLITLVIGQIVKTIIDNLMDEILILLLLIVLLVLVLRKFDIKVINLNCFIIKENSIKINANIDNANLISDQFIKINNIIIEKNITNKIVFNSYYMNYLVQETKSDILFEKDIYINVTKRDSIVTITIKSKKVNVGEYIEKILKSHKLSKYHERHILMANVKLIKYIDYYIENNCDNVYSKTYSPNNFINYEYRLDEIKENKDIETNMSIAKNENNEIVVIANNIFNFEIKPKLYLTIDNNKYLFKSLDKNLIDDFIKEVISKSNSEDIYKYKEEYCSKEIILSFDKIEFSVQNIIWAINYYLVINNKNVSKIIINDNDENYSNMFKENKNKIYFRINNVVNLSIDNDVILSITRKVNVEQTKKTGNTHIELTYTIKSKNPLYNYLENILSVFMDVIKKIRMDENNEIIYHMIYQGLGRFLTKVLSDKKNNELFETFEHLYNEHNELLINDLKRIKDLEYYKKRGLKRKKGYLFHGIPGSGKTSTVVAMALYDKRHIIEVNFNLLKSQNDMNTIMNLKNINGIEINNENIILLFDEIDHGLKKYNREKKQEEEKNNNNVFVLKYLDDNNNDENELDIAKILSSLDGIGNYNGLIIVGTTNYMDRIDPAVYRELRLTPIEFRELRICDVIGIIKKYFDEPMTEKQKEKIIDRKISPAKCINACQMFEKKGIDELLDYLFS</sequence>
<dbReference type="PROSITE" id="PS00674">
    <property type="entry name" value="AAA"/>
    <property type="match status" value="1"/>
</dbReference>
<protein>
    <recommendedName>
        <fullName evidence="3">AAA+ ATPase domain-containing protein</fullName>
    </recommendedName>
</protein>
<keyword evidence="2" id="KW-0472">Membrane</keyword>
<evidence type="ECO:0000256" key="1">
    <source>
        <dbReference type="ARBA" id="ARBA00007448"/>
    </source>
</evidence>
<dbReference type="Pfam" id="PF00004">
    <property type="entry name" value="AAA"/>
    <property type="match status" value="1"/>
</dbReference>
<dbReference type="InterPro" id="IPR027417">
    <property type="entry name" value="P-loop_NTPase"/>
</dbReference>
<dbReference type="SMART" id="SM00382">
    <property type="entry name" value="AAA"/>
    <property type="match status" value="1"/>
</dbReference>
<reference evidence="4" key="1">
    <citation type="journal article" date="2020" name="Nature">
        <title>Giant virus diversity and host interactions through global metagenomics.</title>
        <authorList>
            <person name="Schulz F."/>
            <person name="Roux S."/>
            <person name="Paez-Espino D."/>
            <person name="Jungbluth S."/>
            <person name="Walsh D.A."/>
            <person name="Denef V.J."/>
            <person name="McMahon K.D."/>
            <person name="Konstantinidis K.T."/>
            <person name="Eloe-Fadrosh E.A."/>
            <person name="Kyrpides N.C."/>
            <person name="Woyke T."/>
        </authorList>
    </citation>
    <scope>NUCLEOTIDE SEQUENCE</scope>
    <source>
        <strain evidence="4">GVMAG-M-3300023179-71</strain>
    </source>
</reference>
<dbReference type="Gene3D" id="3.40.50.300">
    <property type="entry name" value="P-loop containing nucleotide triphosphate hydrolases"/>
    <property type="match status" value="1"/>
</dbReference>
<dbReference type="InterPro" id="IPR003959">
    <property type="entry name" value="ATPase_AAA_core"/>
</dbReference>
<evidence type="ECO:0000256" key="2">
    <source>
        <dbReference type="SAM" id="Phobius"/>
    </source>
</evidence>
<feature type="domain" description="AAA+ ATPase" evidence="3">
    <location>
        <begin position="501"/>
        <end position="657"/>
    </location>
</feature>